<organism evidence="1 2">
    <name type="scientific">Rhynchophorus ferrugineus</name>
    <name type="common">Red palm weevil</name>
    <name type="synonym">Curculio ferrugineus</name>
    <dbReference type="NCBI Taxonomy" id="354439"/>
    <lineage>
        <taxon>Eukaryota</taxon>
        <taxon>Metazoa</taxon>
        <taxon>Ecdysozoa</taxon>
        <taxon>Arthropoda</taxon>
        <taxon>Hexapoda</taxon>
        <taxon>Insecta</taxon>
        <taxon>Pterygota</taxon>
        <taxon>Neoptera</taxon>
        <taxon>Endopterygota</taxon>
        <taxon>Coleoptera</taxon>
        <taxon>Polyphaga</taxon>
        <taxon>Cucujiformia</taxon>
        <taxon>Curculionidae</taxon>
        <taxon>Dryophthorinae</taxon>
        <taxon>Rhynchophorus</taxon>
    </lineage>
</organism>
<evidence type="ECO:0000313" key="1">
    <source>
        <dbReference type="EMBL" id="KAF7280546.1"/>
    </source>
</evidence>
<sequence>MKISHRRYDPNLVALHTINLVSPLKFIKSSGLCACLARRTVSTTFICLPPSRKLFPGIEPRIYDADHAIHIGRQGINSGFVVDTRKGEVFLLESKK</sequence>
<name>A0A834MFU1_RHYFE</name>
<reference evidence="1" key="1">
    <citation type="submission" date="2020-08" db="EMBL/GenBank/DDBJ databases">
        <title>Genome sequencing and assembly of the red palm weevil Rhynchophorus ferrugineus.</title>
        <authorList>
            <person name="Dias G.B."/>
            <person name="Bergman C.M."/>
            <person name="Manee M."/>
        </authorList>
    </citation>
    <scope>NUCLEOTIDE SEQUENCE</scope>
    <source>
        <strain evidence="1">AA-2017</strain>
        <tissue evidence="1">Whole larva</tissue>
    </source>
</reference>
<proteinExistence type="predicted"/>
<dbReference type="EMBL" id="JAACXV010000286">
    <property type="protein sequence ID" value="KAF7280546.1"/>
    <property type="molecule type" value="Genomic_DNA"/>
</dbReference>
<dbReference type="AlphaFoldDB" id="A0A834MFU1"/>
<gene>
    <name evidence="1" type="ORF">GWI33_005749</name>
</gene>
<accession>A0A834MFU1</accession>
<dbReference type="Proteomes" id="UP000625711">
    <property type="component" value="Unassembled WGS sequence"/>
</dbReference>
<comment type="caution">
    <text evidence="1">The sequence shown here is derived from an EMBL/GenBank/DDBJ whole genome shotgun (WGS) entry which is preliminary data.</text>
</comment>
<keyword evidence="2" id="KW-1185">Reference proteome</keyword>
<evidence type="ECO:0000313" key="2">
    <source>
        <dbReference type="Proteomes" id="UP000625711"/>
    </source>
</evidence>
<protein>
    <submittedName>
        <fullName evidence="1">Uncharacterized protein</fullName>
    </submittedName>
</protein>